<name>A0A8J5V3K5_ZIZPA</name>
<dbReference type="AlphaFoldDB" id="A0A8J5V3K5"/>
<proteinExistence type="predicted"/>
<evidence type="ECO:0000256" key="1">
    <source>
        <dbReference type="SAM" id="MobiDB-lite"/>
    </source>
</evidence>
<feature type="compositionally biased region" description="Basic and acidic residues" evidence="1">
    <location>
        <begin position="1"/>
        <end position="12"/>
    </location>
</feature>
<reference evidence="2" key="1">
    <citation type="journal article" date="2021" name="bioRxiv">
        <title>Whole Genome Assembly and Annotation of Northern Wild Rice, Zizania palustris L., Supports a Whole Genome Duplication in the Zizania Genus.</title>
        <authorList>
            <person name="Haas M."/>
            <person name="Kono T."/>
            <person name="Macchietto M."/>
            <person name="Millas R."/>
            <person name="McGilp L."/>
            <person name="Shao M."/>
            <person name="Duquette J."/>
            <person name="Hirsch C.N."/>
            <person name="Kimball J."/>
        </authorList>
    </citation>
    <scope>NUCLEOTIDE SEQUENCE</scope>
    <source>
        <tissue evidence="2">Fresh leaf tissue</tissue>
    </source>
</reference>
<keyword evidence="3" id="KW-1185">Reference proteome</keyword>
<comment type="caution">
    <text evidence="2">The sequence shown here is derived from an EMBL/GenBank/DDBJ whole genome shotgun (WGS) entry which is preliminary data.</text>
</comment>
<protein>
    <submittedName>
        <fullName evidence="2">Uncharacterized protein</fullName>
    </submittedName>
</protein>
<gene>
    <name evidence="2" type="ORF">GUJ93_ZPchr0008g11401</name>
</gene>
<dbReference type="EMBL" id="JAAALK010000290">
    <property type="protein sequence ID" value="KAG8045301.1"/>
    <property type="molecule type" value="Genomic_DNA"/>
</dbReference>
<reference evidence="2" key="2">
    <citation type="submission" date="2021-02" db="EMBL/GenBank/DDBJ databases">
        <authorList>
            <person name="Kimball J.A."/>
            <person name="Haas M.W."/>
            <person name="Macchietto M."/>
            <person name="Kono T."/>
            <person name="Duquette J."/>
            <person name="Shao M."/>
        </authorList>
    </citation>
    <scope>NUCLEOTIDE SEQUENCE</scope>
    <source>
        <tissue evidence="2">Fresh leaf tissue</tissue>
    </source>
</reference>
<organism evidence="2 3">
    <name type="scientific">Zizania palustris</name>
    <name type="common">Northern wild rice</name>
    <dbReference type="NCBI Taxonomy" id="103762"/>
    <lineage>
        <taxon>Eukaryota</taxon>
        <taxon>Viridiplantae</taxon>
        <taxon>Streptophyta</taxon>
        <taxon>Embryophyta</taxon>
        <taxon>Tracheophyta</taxon>
        <taxon>Spermatophyta</taxon>
        <taxon>Magnoliopsida</taxon>
        <taxon>Liliopsida</taxon>
        <taxon>Poales</taxon>
        <taxon>Poaceae</taxon>
        <taxon>BOP clade</taxon>
        <taxon>Oryzoideae</taxon>
        <taxon>Oryzeae</taxon>
        <taxon>Zizaniinae</taxon>
        <taxon>Zizania</taxon>
    </lineage>
</organism>
<dbReference type="Proteomes" id="UP000729402">
    <property type="component" value="Unassembled WGS sequence"/>
</dbReference>
<evidence type="ECO:0000313" key="2">
    <source>
        <dbReference type="EMBL" id="KAG8045301.1"/>
    </source>
</evidence>
<feature type="region of interest" description="Disordered" evidence="1">
    <location>
        <begin position="1"/>
        <end position="81"/>
    </location>
</feature>
<evidence type="ECO:0000313" key="3">
    <source>
        <dbReference type="Proteomes" id="UP000729402"/>
    </source>
</evidence>
<sequence length="150" mass="15883">MQAGQGEEKSRGTDLLPRHPIRGKSRSDGGRGNYCGGQSTVGAGLEPRASRSGIRSRMRRRPTAERSRGGQTSATFQRAARHRWASGIAGPEVLWQQSGALGGGATNVRTSNSRVLNSAKIIKHQASLLLLLLAERGKGGVLVSSISVEL</sequence>
<accession>A0A8J5V3K5</accession>